<dbReference type="GO" id="GO:0005886">
    <property type="term" value="C:plasma membrane"/>
    <property type="evidence" value="ECO:0007669"/>
    <property type="project" value="TreeGrafter"/>
</dbReference>
<dbReference type="InterPro" id="IPR014756">
    <property type="entry name" value="Ig_E-set"/>
</dbReference>
<dbReference type="InterPro" id="IPR007348">
    <property type="entry name" value="CopC_dom"/>
</dbReference>
<keyword evidence="6" id="KW-0472">Membrane</keyword>
<feature type="domain" description="CopC" evidence="8">
    <location>
        <begin position="31"/>
        <end position="126"/>
    </location>
</feature>
<dbReference type="Proteomes" id="UP000477543">
    <property type="component" value="Unassembled WGS sequence"/>
</dbReference>
<dbReference type="RefSeq" id="WP_161447463.1">
    <property type="nucleotide sequence ID" value="NZ_CM125969.1"/>
</dbReference>
<evidence type="ECO:0000256" key="4">
    <source>
        <dbReference type="ARBA" id="ARBA00023008"/>
    </source>
</evidence>
<evidence type="ECO:0000256" key="7">
    <source>
        <dbReference type="SAM" id="SignalP"/>
    </source>
</evidence>
<dbReference type="PANTHER" id="PTHR34820">
    <property type="entry name" value="INNER MEMBRANE PROTEIN YEBZ"/>
    <property type="match status" value="1"/>
</dbReference>
<proteinExistence type="predicted"/>
<organism evidence="9 10">
    <name type="scientific">Glutamicibacter soli</name>
    <dbReference type="NCBI Taxonomy" id="453836"/>
    <lineage>
        <taxon>Bacteria</taxon>
        <taxon>Bacillati</taxon>
        <taxon>Actinomycetota</taxon>
        <taxon>Actinomycetes</taxon>
        <taxon>Micrococcales</taxon>
        <taxon>Micrococcaceae</taxon>
        <taxon>Glutamicibacter</taxon>
    </lineage>
</organism>
<comment type="subcellular location">
    <subcellularLocation>
        <location evidence="1">Cell envelope</location>
    </subcellularLocation>
</comment>
<dbReference type="GO" id="GO:0042597">
    <property type="term" value="C:periplasmic space"/>
    <property type="evidence" value="ECO:0007669"/>
    <property type="project" value="InterPro"/>
</dbReference>
<keyword evidence="3 7" id="KW-0732">Signal</keyword>
<evidence type="ECO:0000259" key="8">
    <source>
        <dbReference type="Pfam" id="PF04234"/>
    </source>
</evidence>
<feature type="transmembrane region" description="Helical" evidence="6">
    <location>
        <begin position="169"/>
        <end position="189"/>
    </location>
</feature>
<dbReference type="SUPFAM" id="SSF81296">
    <property type="entry name" value="E set domains"/>
    <property type="match status" value="1"/>
</dbReference>
<keyword evidence="4" id="KW-0186">Copper</keyword>
<evidence type="ECO:0000256" key="2">
    <source>
        <dbReference type="ARBA" id="ARBA00022723"/>
    </source>
</evidence>
<dbReference type="InterPro" id="IPR014755">
    <property type="entry name" value="Cu-Rt/internalin_Ig-like"/>
</dbReference>
<dbReference type="Gene3D" id="2.60.40.1220">
    <property type="match status" value="1"/>
</dbReference>
<evidence type="ECO:0000256" key="3">
    <source>
        <dbReference type="ARBA" id="ARBA00022729"/>
    </source>
</evidence>
<evidence type="ECO:0000313" key="10">
    <source>
        <dbReference type="Proteomes" id="UP000477543"/>
    </source>
</evidence>
<dbReference type="EMBL" id="WYDN01000002">
    <property type="protein sequence ID" value="NAZ15219.1"/>
    <property type="molecule type" value="Genomic_DNA"/>
</dbReference>
<keyword evidence="2" id="KW-0479">Metal-binding</keyword>
<evidence type="ECO:0000256" key="6">
    <source>
        <dbReference type="SAM" id="Phobius"/>
    </source>
</evidence>
<dbReference type="GO" id="GO:0005507">
    <property type="term" value="F:copper ion binding"/>
    <property type="evidence" value="ECO:0007669"/>
    <property type="project" value="InterPro"/>
</dbReference>
<dbReference type="InterPro" id="IPR032694">
    <property type="entry name" value="CopC/D"/>
</dbReference>
<dbReference type="GO" id="GO:0030313">
    <property type="term" value="C:cell envelope"/>
    <property type="evidence" value="ECO:0007669"/>
    <property type="project" value="UniProtKB-SubCell"/>
</dbReference>
<keyword evidence="6" id="KW-0812">Transmembrane</keyword>
<protein>
    <recommendedName>
        <fullName evidence="8">CopC domain-containing protein</fullName>
    </recommendedName>
</protein>
<dbReference type="GO" id="GO:0046688">
    <property type="term" value="P:response to copper ion"/>
    <property type="evidence" value="ECO:0007669"/>
    <property type="project" value="InterPro"/>
</dbReference>
<dbReference type="AlphaFoldDB" id="A0A6L9G1X6"/>
<dbReference type="PANTHER" id="PTHR34820:SF4">
    <property type="entry name" value="INNER MEMBRANE PROTEIN YEBZ"/>
    <property type="match status" value="1"/>
</dbReference>
<keyword evidence="6" id="KW-1133">Transmembrane helix</keyword>
<accession>A0A6L9G1X6</accession>
<evidence type="ECO:0000313" key="9">
    <source>
        <dbReference type="EMBL" id="NAZ15219.1"/>
    </source>
</evidence>
<name>A0A6L9G1X6_9MICC</name>
<sequence length="194" mass="19523">MKLRNNISRLIAGAAVALLAALGTVGAANAHDFLTGSSPENGASVKSSPKEITMTFSAELQQLSGTDSTVVALSQAGKKVATTASTKGTTVTVVPDAELASGEYTLAVRVISSDGHPVEDSINFTVDAPASAVPSATASESAPASPSADQPTVQPVQPVQDLGAGMNPVVWIIAGVVVLGGVIAVLVKFMRNTK</sequence>
<dbReference type="Pfam" id="PF04234">
    <property type="entry name" value="CopC"/>
    <property type="match status" value="1"/>
</dbReference>
<evidence type="ECO:0000256" key="5">
    <source>
        <dbReference type="SAM" id="MobiDB-lite"/>
    </source>
</evidence>
<gene>
    <name evidence="9" type="ORF">GT020_03925</name>
</gene>
<reference evidence="9 10" key="1">
    <citation type="submission" date="2020-01" db="EMBL/GenBank/DDBJ databases">
        <title>Glutamicibacter soli M275.</title>
        <authorList>
            <person name="Meng X."/>
        </authorList>
    </citation>
    <scope>NUCLEOTIDE SEQUENCE [LARGE SCALE GENOMIC DNA]</scope>
    <source>
        <strain evidence="9 10">M275</strain>
    </source>
</reference>
<dbReference type="GO" id="GO:0006825">
    <property type="term" value="P:copper ion transport"/>
    <property type="evidence" value="ECO:0007669"/>
    <property type="project" value="InterPro"/>
</dbReference>
<feature type="signal peptide" evidence="7">
    <location>
        <begin position="1"/>
        <end position="30"/>
    </location>
</feature>
<feature type="chain" id="PRO_5038927550" description="CopC domain-containing protein" evidence="7">
    <location>
        <begin position="31"/>
        <end position="194"/>
    </location>
</feature>
<comment type="caution">
    <text evidence="9">The sequence shown here is derived from an EMBL/GenBank/DDBJ whole genome shotgun (WGS) entry which is preliminary data.</text>
</comment>
<evidence type="ECO:0000256" key="1">
    <source>
        <dbReference type="ARBA" id="ARBA00004196"/>
    </source>
</evidence>
<feature type="region of interest" description="Disordered" evidence="5">
    <location>
        <begin position="134"/>
        <end position="155"/>
    </location>
</feature>